<dbReference type="InterPro" id="IPR013324">
    <property type="entry name" value="RNA_pol_sigma_r3/r4-like"/>
</dbReference>
<protein>
    <submittedName>
        <fullName evidence="3">Uncharacterized protein</fullName>
    </submittedName>
</protein>
<dbReference type="InterPro" id="IPR036388">
    <property type="entry name" value="WH-like_DNA-bd_sf"/>
</dbReference>
<dbReference type="Gene3D" id="1.10.10.10">
    <property type="entry name" value="Winged helix-like DNA-binding domain superfamily/Winged helix DNA-binding domain"/>
    <property type="match status" value="1"/>
</dbReference>
<feature type="transmembrane region" description="Helical" evidence="2">
    <location>
        <begin position="40"/>
        <end position="62"/>
    </location>
</feature>
<proteinExistence type="predicted"/>
<keyword evidence="2" id="KW-0472">Membrane</keyword>
<evidence type="ECO:0000256" key="2">
    <source>
        <dbReference type="SAM" id="Phobius"/>
    </source>
</evidence>
<dbReference type="Proteomes" id="UP000037179">
    <property type="component" value="Unassembled WGS sequence"/>
</dbReference>
<reference evidence="4" key="1">
    <citation type="submission" date="2015-07" db="EMBL/GenBank/DDBJ databases">
        <title>Nocardia seriolae U-1 whole genome shotgun sequence.</title>
        <authorList>
            <person name="Imajoh M."/>
            <person name="Fukumoto Y."/>
            <person name="Sukeda M."/>
            <person name="Yamane J."/>
            <person name="Yamasaki K."/>
            <person name="Shimizu M."/>
            <person name="Ohnishi K."/>
            <person name="Oshima S."/>
        </authorList>
    </citation>
    <scope>NUCLEOTIDE SEQUENCE [LARGE SCALE GENOMIC DNA]</scope>
    <source>
        <strain evidence="4">U-1</strain>
    </source>
</reference>
<organism evidence="3 4">
    <name type="scientific">Nocardia seriolae</name>
    <dbReference type="NCBI Taxonomy" id="37332"/>
    <lineage>
        <taxon>Bacteria</taxon>
        <taxon>Bacillati</taxon>
        <taxon>Actinomycetota</taxon>
        <taxon>Actinomycetes</taxon>
        <taxon>Mycobacteriales</taxon>
        <taxon>Nocardiaceae</taxon>
        <taxon>Nocardia</taxon>
    </lineage>
</organism>
<evidence type="ECO:0000313" key="3">
    <source>
        <dbReference type="EMBL" id="GAP32535.1"/>
    </source>
</evidence>
<keyword evidence="2" id="KW-1133">Transmembrane helix</keyword>
<feature type="transmembrane region" description="Helical" evidence="2">
    <location>
        <begin position="139"/>
        <end position="161"/>
    </location>
</feature>
<accession>A0A0B8NQR9</accession>
<dbReference type="AlphaFoldDB" id="A0A0B8NQR9"/>
<keyword evidence="4" id="KW-1185">Reference proteome</keyword>
<feature type="transmembrane region" description="Helical" evidence="2">
    <location>
        <begin position="101"/>
        <end position="119"/>
    </location>
</feature>
<evidence type="ECO:0000256" key="1">
    <source>
        <dbReference type="SAM" id="MobiDB-lite"/>
    </source>
</evidence>
<feature type="transmembrane region" description="Helical" evidence="2">
    <location>
        <begin position="68"/>
        <end position="94"/>
    </location>
</feature>
<name>A0A0B8NQR9_9NOCA</name>
<dbReference type="EMBL" id="BBYQ01000164">
    <property type="protein sequence ID" value="GAP32535.1"/>
    <property type="molecule type" value="Genomic_DNA"/>
</dbReference>
<evidence type="ECO:0000313" key="4">
    <source>
        <dbReference type="Proteomes" id="UP000037179"/>
    </source>
</evidence>
<reference evidence="3 4" key="2">
    <citation type="journal article" date="2016" name="Genome Announc.">
        <title>Draft Genome Sequence of Erythromycin- and Oxytetracycline-Sensitive Nocardia seriolae Strain U-1 (NBRC 110359).</title>
        <authorList>
            <person name="Imajoh M."/>
            <person name="Sukeda M."/>
            <person name="Shimizu M."/>
            <person name="Yamane J."/>
            <person name="Ohnishi K."/>
            <person name="Oshima S."/>
        </authorList>
    </citation>
    <scope>NUCLEOTIDE SEQUENCE [LARGE SCALE GENOMIC DNA]</scope>
    <source>
        <strain evidence="3 4">U-1</strain>
    </source>
</reference>
<dbReference type="GeneID" id="93375849"/>
<gene>
    <name evidence="3" type="ORF">NSK11_contig00164-0006</name>
</gene>
<dbReference type="RefSeq" id="WP_052086971.1">
    <property type="nucleotide sequence ID" value="NZ_AP017900.1"/>
</dbReference>
<comment type="caution">
    <text evidence="3">The sequence shown here is derived from an EMBL/GenBank/DDBJ whole genome shotgun (WGS) entry which is preliminary data.</text>
</comment>
<sequence>MTGNGAGADAVRSNDAAHRNAPGSAYRPTRPEAERSAVQFFWGELILMALMSIGGNTVHAVLNAPHGLAVVAGFVAMFPPVALLAATHGVGLLVRARANATLAYWFVVVLTSAIALIAFRLSFDALRALAIQVGMAKHLASLVPLIIDGAIGQATVALLVLARSPRTDNTPDTEAVRTDYDPVRSPETVRTTSVREIHTETHSTATELRSGFPIAEIEAAQPTVIEASGAQDRWAEIAESVCNTDPGGRRDPDKVATILRLKFEQNWSHSRIAEHVELSSSAVTRTLSAARELTEE</sequence>
<dbReference type="InterPro" id="IPR021235">
    <property type="entry name" value="DUF2637"/>
</dbReference>
<dbReference type="Pfam" id="PF10935">
    <property type="entry name" value="DUF2637"/>
    <property type="match status" value="1"/>
</dbReference>
<keyword evidence="2" id="KW-0812">Transmembrane</keyword>
<dbReference type="SUPFAM" id="SSF88659">
    <property type="entry name" value="Sigma3 and sigma4 domains of RNA polymerase sigma factors"/>
    <property type="match status" value="1"/>
</dbReference>
<feature type="region of interest" description="Disordered" evidence="1">
    <location>
        <begin position="1"/>
        <end position="30"/>
    </location>
</feature>